<evidence type="ECO:0000256" key="6">
    <source>
        <dbReference type="ARBA" id="ARBA00022989"/>
    </source>
</evidence>
<evidence type="ECO:0000256" key="3">
    <source>
        <dbReference type="ARBA" id="ARBA00022448"/>
    </source>
</evidence>
<keyword evidence="5 8" id="KW-0812">Transmembrane</keyword>
<feature type="transmembrane region" description="Helical" evidence="8">
    <location>
        <begin position="275"/>
        <end position="296"/>
    </location>
</feature>
<evidence type="ECO:0000256" key="7">
    <source>
        <dbReference type="ARBA" id="ARBA00023136"/>
    </source>
</evidence>
<dbReference type="EMBL" id="JAPDIA010000001">
    <property type="protein sequence ID" value="MDG0808492.1"/>
    <property type="molecule type" value="Genomic_DNA"/>
</dbReference>
<name>A0A9X4KUY8_9BACL</name>
<evidence type="ECO:0000256" key="2">
    <source>
        <dbReference type="ARBA" id="ARBA00007998"/>
    </source>
</evidence>
<keyword evidence="3" id="KW-0813">Transport</keyword>
<keyword evidence="7 8" id="KW-0472">Membrane</keyword>
<keyword evidence="4" id="KW-0309">Germination</keyword>
<dbReference type="NCBIfam" id="TIGR00912">
    <property type="entry name" value="2A0309"/>
    <property type="match status" value="1"/>
</dbReference>
<feature type="transmembrane region" description="Helical" evidence="8">
    <location>
        <begin position="123"/>
        <end position="140"/>
    </location>
</feature>
<evidence type="ECO:0000313" key="9">
    <source>
        <dbReference type="EMBL" id="MDG0808492.1"/>
    </source>
</evidence>
<evidence type="ECO:0000256" key="5">
    <source>
        <dbReference type="ARBA" id="ARBA00022692"/>
    </source>
</evidence>
<feature type="transmembrane region" description="Helical" evidence="8">
    <location>
        <begin position="44"/>
        <end position="66"/>
    </location>
</feature>
<feature type="transmembrane region" description="Helical" evidence="8">
    <location>
        <begin position="12"/>
        <end position="32"/>
    </location>
</feature>
<dbReference type="Gene3D" id="1.20.1740.10">
    <property type="entry name" value="Amino acid/polyamine transporter I"/>
    <property type="match status" value="1"/>
</dbReference>
<accession>A0A9X4KUY8</accession>
<feature type="transmembrane region" description="Helical" evidence="8">
    <location>
        <begin position="222"/>
        <end position="245"/>
    </location>
</feature>
<feature type="transmembrane region" description="Helical" evidence="8">
    <location>
        <begin position="308"/>
        <end position="325"/>
    </location>
</feature>
<comment type="caution">
    <text evidence="9">The sequence shown here is derived from an EMBL/GenBank/DDBJ whole genome shotgun (WGS) entry which is preliminary data.</text>
</comment>
<dbReference type="Pfam" id="PF03845">
    <property type="entry name" value="Spore_permease"/>
    <property type="match status" value="1"/>
</dbReference>
<evidence type="ECO:0000256" key="8">
    <source>
        <dbReference type="SAM" id="Phobius"/>
    </source>
</evidence>
<dbReference type="RefSeq" id="WP_277529016.1">
    <property type="nucleotide sequence ID" value="NZ_JAPDIA010000001.1"/>
</dbReference>
<protein>
    <submittedName>
        <fullName evidence="9">Spore germination protein</fullName>
    </submittedName>
</protein>
<dbReference type="GO" id="GO:0009847">
    <property type="term" value="P:spore germination"/>
    <property type="evidence" value="ECO:0007669"/>
    <property type="project" value="InterPro"/>
</dbReference>
<evidence type="ECO:0000256" key="4">
    <source>
        <dbReference type="ARBA" id="ARBA00022544"/>
    </source>
</evidence>
<feature type="transmembrane region" description="Helical" evidence="8">
    <location>
        <begin position="185"/>
        <end position="210"/>
    </location>
</feature>
<sequence>MDTTKSDKYTLSAIHLFFLLYVSLVGAGLMDFQRHVAALSEQDTWIAVLAASLFIVFMIWMMYGILARQEAAGANLVAVNKRYFGPVVGAALNLCFVLYFLWGAFLTLRFYLQVIEVWIFPEMNQWPLVLCIFILLYYTVSGGIQTVAGICFWGTLSIFLFVLPQTVLVFPFLHPQNLMPAIDHGAAAIFGSTRLMAQQFLGCVALMAVYPYMKDGARSAKWAYLSAGAAAFIYIVMLLIAIMFFSPQQLKETVWPTLSIVSIIHVPLMQRLEYVVLNLWLLKMVSNISLGLWAACHSLKQQLRVRPRYALAGALALFLILFFFGQRSRSYEETDRHVCEDRRVSGVRVHHARLRHLAFFGEAGLNGAYRHS</sequence>
<keyword evidence="6 8" id="KW-1133">Transmembrane helix</keyword>
<gene>
    <name evidence="9" type="ORF">OMP40_03035</name>
</gene>
<proteinExistence type="inferred from homology"/>
<comment type="similarity">
    <text evidence="2">Belongs to the amino acid-polyamine-organocation (APC) superfamily. Spore germination protein (SGP) (TC 2.A.3.9) family.</text>
</comment>
<organism evidence="9 10">
    <name type="scientific">Cohnella rhizosphaerae</name>
    <dbReference type="NCBI Taxonomy" id="1457232"/>
    <lineage>
        <taxon>Bacteria</taxon>
        <taxon>Bacillati</taxon>
        <taxon>Bacillota</taxon>
        <taxon>Bacilli</taxon>
        <taxon>Bacillales</taxon>
        <taxon>Paenibacillaceae</taxon>
        <taxon>Cohnella</taxon>
    </lineage>
</organism>
<evidence type="ECO:0000313" key="10">
    <source>
        <dbReference type="Proteomes" id="UP001153404"/>
    </source>
</evidence>
<dbReference type="InterPro" id="IPR004761">
    <property type="entry name" value="Spore_GerAB"/>
</dbReference>
<dbReference type="GO" id="GO:0016020">
    <property type="term" value="C:membrane"/>
    <property type="evidence" value="ECO:0007669"/>
    <property type="project" value="UniProtKB-SubCell"/>
</dbReference>
<comment type="subcellular location">
    <subcellularLocation>
        <location evidence="1">Membrane</location>
        <topology evidence="1">Multi-pass membrane protein</topology>
    </subcellularLocation>
</comment>
<dbReference type="AlphaFoldDB" id="A0A9X4KUY8"/>
<evidence type="ECO:0000256" key="1">
    <source>
        <dbReference type="ARBA" id="ARBA00004141"/>
    </source>
</evidence>
<dbReference type="Proteomes" id="UP001153404">
    <property type="component" value="Unassembled WGS sequence"/>
</dbReference>
<keyword evidence="10" id="KW-1185">Reference proteome</keyword>
<feature type="transmembrane region" description="Helical" evidence="8">
    <location>
        <begin position="147"/>
        <end position="173"/>
    </location>
</feature>
<dbReference type="PANTHER" id="PTHR34975">
    <property type="entry name" value="SPORE GERMINATION PROTEIN A2"/>
    <property type="match status" value="1"/>
</dbReference>
<feature type="transmembrane region" description="Helical" evidence="8">
    <location>
        <begin position="87"/>
        <end position="111"/>
    </location>
</feature>
<dbReference type="PANTHER" id="PTHR34975:SF2">
    <property type="entry name" value="SPORE GERMINATION PROTEIN A2"/>
    <property type="match status" value="1"/>
</dbReference>
<reference evidence="9" key="1">
    <citation type="submission" date="2022-10" db="EMBL/GenBank/DDBJ databases">
        <title>Comparative genomic analysis of Cohnella hashimotonis sp. nov., isolated from the International Space Station.</title>
        <authorList>
            <person name="Simpson A."/>
            <person name="Venkateswaran K."/>
        </authorList>
    </citation>
    <scope>NUCLEOTIDE SEQUENCE</scope>
    <source>
        <strain evidence="9">DSM 28161</strain>
    </source>
</reference>